<feature type="coiled-coil region" evidence="15">
    <location>
        <begin position="216"/>
        <end position="250"/>
    </location>
</feature>
<protein>
    <recommendedName>
        <fullName evidence="14">E3 ubiquitin protein ligase</fullName>
        <ecNumber evidence="14">2.3.2.27</ecNumber>
    </recommendedName>
</protein>
<keyword evidence="12 14" id="KW-0539">Nucleus</keyword>
<dbReference type="InterPro" id="IPR058642">
    <property type="entry name" value="BRE1A/B-like_dom"/>
</dbReference>
<keyword evidence="8 14" id="KW-0833">Ubl conjugation pathway</keyword>
<evidence type="ECO:0000256" key="15">
    <source>
        <dbReference type="SAM" id="Coils"/>
    </source>
</evidence>
<dbReference type="Pfam" id="PF00097">
    <property type="entry name" value="zf-C3HC4"/>
    <property type="match status" value="1"/>
</dbReference>
<evidence type="ECO:0000256" key="5">
    <source>
        <dbReference type="ARBA" id="ARBA00022679"/>
    </source>
</evidence>
<evidence type="ECO:0000256" key="13">
    <source>
        <dbReference type="PROSITE-ProRule" id="PRU00175"/>
    </source>
</evidence>
<dbReference type="GO" id="GO:0008270">
    <property type="term" value="F:zinc ion binding"/>
    <property type="evidence" value="ECO:0007669"/>
    <property type="project" value="UniProtKB-KW"/>
</dbReference>
<dbReference type="GO" id="GO:0033503">
    <property type="term" value="C:HULC complex"/>
    <property type="evidence" value="ECO:0007669"/>
    <property type="project" value="TreeGrafter"/>
</dbReference>
<evidence type="ECO:0000256" key="1">
    <source>
        <dbReference type="ARBA" id="ARBA00000900"/>
    </source>
</evidence>
<dbReference type="GO" id="GO:0061630">
    <property type="term" value="F:ubiquitin protein ligase activity"/>
    <property type="evidence" value="ECO:0007669"/>
    <property type="project" value="UniProtKB-EC"/>
</dbReference>
<gene>
    <name evidence="18" type="ORF">CINCED_3A017733</name>
</gene>
<dbReference type="Proteomes" id="UP000325440">
    <property type="component" value="Unassembled WGS sequence"/>
</dbReference>
<dbReference type="AlphaFoldDB" id="A0A5E4N0F9"/>
<evidence type="ECO:0000256" key="9">
    <source>
        <dbReference type="ARBA" id="ARBA00022833"/>
    </source>
</evidence>
<feature type="region of interest" description="Disordered" evidence="16">
    <location>
        <begin position="564"/>
        <end position="590"/>
    </location>
</feature>
<dbReference type="GO" id="GO:0016567">
    <property type="term" value="P:protein ubiquitination"/>
    <property type="evidence" value="ECO:0007669"/>
    <property type="project" value="UniProtKB-UniRule"/>
</dbReference>
<reference evidence="18 19" key="1">
    <citation type="submission" date="2019-08" db="EMBL/GenBank/DDBJ databases">
        <authorList>
            <person name="Alioto T."/>
            <person name="Alioto T."/>
            <person name="Gomez Garrido J."/>
        </authorList>
    </citation>
    <scope>NUCLEOTIDE SEQUENCE [LARGE SCALE GENOMIC DNA]</scope>
</reference>
<keyword evidence="7 13" id="KW-0863">Zinc-finger</keyword>
<dbReference type="InterPro" id="IPR018957">
    <property type="entry name" value="Znf_C3HC4_RING-type"/>
</dbReference>
<dbReference type="EMBL" id="CABPRJ010001444">
    <property type="protein sequence ID" value="VVC37305.1"/>
    <property type="molecule type" value="Genomic_DNA"/>
</dbReference>
<dbReference type="InterPro" id="IPR017907">
    <property type="entry name" value="Znf_RING_CS"/>
</dbReference>
<dbReference type="FunFam" id="3.30.40.10:FF:000040">
    <property type="entry name" value="E3 ubiquitin protein ligase"/>
    <property type="match status" value="1"/>
</dbReference>
<keyword evidence="5 14" id="KW-0808">Transferase</keyword>
<comment type="catalytic activity">
    <reaction evidence="1 14">
        <text>S-ubiquitinyl-[E2 ubiquitin-conjugating enzyme]-L-cysteine + [acceptor protein]-L-lysine = [E2 ubiquitin-conjugating enzyme]-L-cysteine + N(6)-ubiquitinyl-[acceptor protein]-L-lysine.</text>
        <dbReference type="EC" id="2.3.2.27"/>
    </reaction>
</comment>
<dbReference type="PANTHER" id="PTHR23163:SF0">
    <property type="entry name" value="E3 UBIQUITIN-PROTEIN LIGASE BRE1"/>
    <property type="match status" value="1"/>
</dbReference>
<keyword evidence="19" id="KW-1185">Reference proteome</keyword>
<dbReference type="InterPro" id="IPR058643">
    <property type="entry name" value="BRE1-like_CC"/>
</dbReference>
<feature type="domain" description="RING-type" evidence="17">
    <location>
        <begin position="899"/>
        <end position="938"/>
    </location>
</feature>
<dbReference type="CDD" id="cd16705">
    <property type="entry name" value="RING-HC_dBre1-like"/>
    <property type="match status" value="1"/>
</dbReference>
<feature type="coiled-coil region" evidence="15">
    <location>
        <begin position="401"/>
        <end position="491"/>
    </location>
</feature>
<evidence type="ECO:0000256" key="7">
    <source>
        <dbReference type="ARBA" id="ARBA00022771"/>
    </source>
</evidence>
<feature type="compositionally biased region" description="Low complexity" evidence="16">
    <location>
        <begin position="572"/>
        <end position="584"/>
    </location>
</feature>
<comment type="subcellular location">
    <subcellularLocation>
        <location evidence="2 14">Nucleus</location>
    </subcellularLocation>
</comment>
<evidence type="ECO:0000256" key="16">
    <source>
        <dbReference type="SAM" id="MobiDB-lite"/>
    </source>
</evidence>
<evidence type="ECO:0000256" key="2">
    <source>
        <dbReference type="ARBA" id="ARBA00004123"/>
    </source>
</evidence>
<dbReference type="SUPFAM" id="SSF57850">
    <property type="entry name" value="RING/U-box"/>
    <property type="match status" value="1"/>
</dbReference>
<dbReference type="Pfam" id="PF26052">
    <property type="entry name" value="BRE1B"/>
    <property type="match status" value="1"/>
</dbReference>
<dbReference type="PROSITE" id="PS00518">
    <property type="entry name" value="ZF_RING_1"/>
    <property type="match status" value="1"/>
</dbReference>
<proteinExistence type="inferred from homology"/>
<evidence type="ECO:0000256" key="14">
    <source>
        <dbReference type="RuleBase" id="RU365038"/>
    </source>
</evidence>
<evidence type="ECO:0000256" key="6">
    <source>
        <dbReference type="ARBA" id="ARBA00022723"/>
    </source>
</evidence>
<evidence type="ECO:0000313" key="19">
    <source>
        <dbReference type="Proteomes" id="UP000325440"/>
    </source>
</evidence>
<comment type="similarity">
    <text evidence="4 14">Belongs to the BRE1 family.</text>
</comment>
<sequence length="953" mass="111876">MSKRNIDEGGSEEPPIKKVQFEPVRLGPISTMEDLDMKVLQYQNKKLAQRLEQRNRLETELRNRIEQLEKRQTQDDSVLNVVNRYWNQLNEDIRILLQRFDAETADELESKNESEATTSFLVQLSTWDKEELDEKLANRVQVSKRAVAKVIQAFDRLMQRNEKITLALKGEFEGDEAPNMDETIRQTNGELQVENQRLQALNTSLHKMYHQMSLKLAGSQDNVNCKETEVAEMRNQIEELQYEYQKILDRNYKLETHLAESRDKLKGLEAMQIDDKIIPKHDTTITQSSLSLQKVEELQKENEELRELNNNRLQELDKLHQQHREALMEVEKLKMDLRQLPESVIIETTEYKCLQSHFSVLYNEFMLMRNQLIESTGLLQNSKNTHLRQMEVMESDELSAQKKLRSELMNSEDVNAQLRKEYEMLRIEFEQNLAANEQTGPINREMRHLLSSLQNHNNQLKGELHRYKRKYKDANAEVPKLKKELEDFKLKLGQQITAAVQDSKEGLLDTCKEDECLVNENIKEEFSFSQVIMKRDEDLEGISQLIDENIQIDEKIDLKSLKKEHIKDGQQTPNKSTTGPTTTPDQKPVNQKDIIRNWESEALRDLKTQLKKAVNDQKEMKLLLDMYKGVSKDQRDKVQLMAAEKKLRAELEEAKQALKKIQEGKREERKKLADEDALRKIKQLEEHIVQLQKQVATHKQEEEAMLSEMEVTGQAFEDMQEQNSRLIQQLREKDDANFKLMTERIKSNQLHKIAREETDTLKELIKTLTNQVEMTNTVVRKLEEKERILQNSLATVEKECSIRQQAMEMHKRKAIESSQSAADLKLHLDKYHAQMKEAQQVVTEKTSALEAEAFKTKRLQEEIVQLRRKTERMKKIEQAGTLDEVMMEEIREYKETLTCPSCKVKRKDAVLTKCFHVFCWDCLRTRYETRQRKCPKCNATFGANDYHRLYLGS</sequence>
<evidence type="ECO:0000256" key="11">
    <source>
        <dbReference type="ARBA" id="ARBA00023054"/>
    </source>
</evidence>
<keyword evidence="10 14" id="KW-0156">Chromatin regulator</keyword>
<feature type="coiled-coil region" evidence="15">
    <location>
        <begin position="288"/>
        <end position="336"/>
    </location>
</feature>
<dbReference type="SMART" id="SM00184">
    <property type="entry name" value="RING"/>
    <property type="match status" value="1"/>
</dbReference>
<keyword evidence="6 14" id="KW-0479">Metal-binding</keyword>
<dbReference type="Pfam" id="PF26095">
    <property type="entry name" value="CC_Bre1"/>
    <property type="match status" value="1"/>
</dbReference>
<comment type="pathway">
    <text evidence="3 14">Protein modification; protein ubiquitination.</text>
</comment>
<accession>A0A5E4N0F9</accession>
<dbReference type="SUPFAM" id="SSF64593">
    <property type="entry name" value="Intermediate filament protein, coiled coil region"/>
    <property type="match status" value="1"/>
</dbReference>
<dbReference type="InterPro" id="IPR001841">
    <property type="entry name" value="Znf_RING"/>
</dbReference>
<feature type="region of interest" description="Disordered" evidence="16">
    <location>
        <begin position="1"/>
        <end position="20"/>
    </location>
</feature>
<dbReference type="InterPro" id="IPR013956">
    <property type="entry name" value="E3_ubiquit_lig_Bre1"/>
</dbReference>
<dbReference type="Gene3D" id="3.30.40.10">
    <property type="entry name" value="Zinc/RING finger domain, C3HC4 (zinc finger)"/>
    <property type="match status" value="1"/>
</dbReference>
<organism evidence="18 19">
    <name type="scientific">Cinara cedri</name>
    <dbReference type="NCBI Taxonomy" id="506608"/>
    <lineage>
        <taxon>Eukaryota</taxon>
        <taxon>Metazoa</taxon>
        <taxon>Ecdysozoa</taxon>
        <taxon>Arthropoda</taxon>
        <taxon>Hexapoda</taxon>
        <taxon>Insecta</taxon>
        <taxon>Pterygota</taxon>
        <taxon>Neoptera</taxon>
        <taxon>Paraneoptera</taxon>
        <taxon>Hemiptera</taxon>
        <taxon>Sternorrhyncha</taxon>
        <taxon>Aphidomorpha</taxon>
        <taxon>Aphidoidea</taxon>
        <taxon>Aphididae</taxon>
        <taxon>Lachninae</taxon>
        <taxon>Cinara</taxon>
    </lineage>
</organism>
<evidence type="ECO:0000256" key="4">
    <source>
        <dbReference type="ARBA" id="ARBA00005555"/>
    </source>
</evidence>
<evidence type="ECO:0000256" key="8">
    <source>
        <dbReference type="ARBA" id="ARBA00022786"/>
    </source>
</evidence>
<dbReference type="InterPro" id="IPR013083">
    <property type="entry name" value="Znf_RING/FYVE/PHD"/>
</dbReference>
<keyword evidence="9 14" id="KW-0862">Zinc</keyword>
<dbReference type="OrthoDB" id="10266039at2759"/>
<evidence type="ECO:0000256" key="12">
    <source>
        <dbReference type="ARBA" id="ARBA00023242"/>
    </source>
</evidence>
<evidence type="ECO:0000259" key="17">
    <source>
        <dbReference type="PROSITE" id="PS50089"/>
    </source>
</evidence>
<dbReference type="PANTHER" id="PTHR23163">
    <property type="entry name" value="RING FINGER PROTEIN-RELATED"/>
    <property type="match status" value="1"/>
</dbReference>
<evidence type="ECO:0000313" key="18">
    <source>
        <dbReference type="EMBL" id="VVC37305.1"/>
    </source>
</evidence>
<dbReference type="EC" id="2.3.2.27" evidence="14"/>
<keyword evidence="11 14" id="KW-0175">Coiled coil</keyword>
<dbReference type="UniPathway" id="UPA00143"/>
<feature type="coiled-coil region" evidence="15">
    <location>
        <begin position="603"/>
        <end position="879"/>
    </location>
</feature>
<evidence type="ECO:0000256" key="3">
    <source>
        <dbReference type="ARBA" id="ARBA00004906"/>
    </source>
</evidence>
<dbReference type="GO" id="GO:0006325">
    <property type="term" value="P:chromatin organization"/>
    <property type="evidence" value="ECO:0007669"/>
    <property type="project" value="UniProtKB-KW"/>
</dbReference>
<name>A0A5E4N0F9_9HEMI</name>
<evidence type="ECO:0000256" key="10">
    <source>
        <dbReference type="ARBA" id="ARBA00022853"/>
    </source>
</evidence>
<dbReference type="GO" id="GO:0005634">
    <property type="term" value="C:nucleus"/>
    <property type="evidence" value="ECO:0007669"/>
    <property type="project" value="UniProtKB-SubCell"/>
</dbReference>
<dbReference type="PROSITE" id="PS50089">
    <property type="entry name" value="ZF_RING_2"/>
    <property type="match status" value="1"/>
</dbReference>